<dbReference type="eggNOG" id="ENOG502S2CK">
    <property type="taxonomic scope" value="Eukaryota"/>
</dbReference>
<dbReference type="OMA" id="EPNSGKC"/>
<dbReference type="Pfam" id="PF05486">
    <property type="entry name" value="SRP9-21"/>
    <property type="match status" value="1"/>
</dbReference>
<dbReference type="STRING" id="1071383.J7RFG5"/>
<evidence type="ECO:0000313" key="4">
    <source>
        <dbReference type="Proteomes" id="UP000006310"/>
    </source>
</evidence>
<dbReference type="AlphaFoldDB" id="J7RFG5"/>
<accession>J7RFG5</accession>
<dbReference type="InterPro" id="IPR039432">
    <property type="entry name" value="SRP9_dom"/>
</dbReference>
<dbReference type="HOGENOM" id="CLU_104695_1_0_1"/>
<evidence type="ECO:0000313" key="3">
    <source>
        <dbReference type="EMBL" id="CCK68293.1"/>
    </source>
</evidence>
<protein>
    <recommendedName>
        <fullName evidence="2">SRP9 domain-containing protein</fullName>
    </recommendedName>
</protein>
<reference evidence="4" key="2">
    <citation type="submission" date="2012-08" db="EMBL/GenBank/DDBJ databases">
        <title>Genome sequence of Kazachstania naganishii.</title>
        <authorList>
            <person name="Gordon J.L."/>
            <person name="Armisen D."/>
            <person name="Proux-Wera E."/>
            <person name="OhEigeartaigh S.S."/>
            <person name="Byrne K.P."/>
            <person name="Wolfe K.H."/>
        </authorList>
    </citation>
    <scope>NUCLEOTIDE SEQUENCE [LARGE SCALE GENOMIC DNA]</scope>
    <source>
        <strain evidence="4">ATCC MYA-139 / BCRC 22969 / CBS 8797 / CCRC 22969 / KCTC 17520 / NBRC 10181 / NCYC 3082</strain>
    </source>
</reference>
<evidence type="ECO:0000259" key="2">
    <source>
        <dbReference type="Pfam" id="PF05486"/>
    </source>
</evidence>
<feature type="region of interest" description="Disordered" evidence="1">
    <location>
        <begin position="124"/>
        <end position="157"/>
    </location>
</feature>
<name>J7RFG5_HUIN7</name>
<dbReference type="KEGG" id="kng:KNAG_0A06320"/>
<sequence>MSIKPIDTFITNGVRLFEVNPSQSAFSITYKPPVVKSDKGAEKKVSKKCTKVAFRFNNAHLATNYSFDTNKSKDVSRLLNSLGPRGVSIANGKTNPISKKQKQKQIVGLSRLIVNTDVKEYVAPVPKKGTAATASSNNAATESQARKKKNKKNKKKR</sequence>
<reference evidence="3 4" key="1">
    <citation type="journal article" date="2011" name="Proc. Natl. Acad. Sci. U.S.A.">
        <title>Evolutionary erosion of yeast sex chromosomes by mating-type switching accidents.</title>
        <authorList>
            <person name="Gordon J.L."/>
            <person name="Armisen D."/>
            <person name="Proux-Wera E."/>
            <person name="Oheigeartaigh S.S."/>
            <person name="Byrne K.P."/>
            <person name="Wolfe K.H."/>
        </authorList>
    </citation>
    <scope>NUCLEOTIDE SEQUENCE [LARGE SCALE GENOMIC DNA]</scope>
    <source>
        <strain evidence="4">ATCC MYA-139 / BCRC 22969 / CBS 8797 / CCRC 22969 / KCTC 17520 / NBRC 10181 / NCYC 3082</strain>
    </source>
</reference>
<evidence type="ECO:0000256" key="1">
    <source>
        <dbReference type="SAM" id="MobiDB-lite"/>
    </source>
</evidence>
<feature type="compositionally biased region" description="Basic residues" evidence="1">
    <location>
        <begin position="146"/>
        <end position="157"/>
    </location>
</feature>
<feature type="domain" description="SRP9" evidence="2">
    <location>
        <begin position="3"/>
        <end position="88"/>
    </location>
</feature>
<dbReference type="RefSeq" id="XP_022462539.1">
    <property type="nucleotide sequence ID" value="XM_022610696.1"/>
</dbReference>
<dbReference type="GO" id="GO:0005786">
    <property type="term" value="C:signal recognition particle, endoplasmic reticulum targeting"/>
    <property type="evidence" value="ECO:0007669"/>
    <property type="project" value="EnsemblFungi"/>
</dbReference>
<dbReference type="EMBL" id="HE978314">
    <property type="protein sequence ID" value="CCK68293.1"/>
    <property type="molecule type" value="Genomic_DNA"/>
</dbReference>
<dbReference type="GO" id="GO:0006614">
    <property type="term" value="P:SRP-dependent cotranslational protein targeting to membrane"/>
    <property type="evidence" value="ECO:0007669"/>
    <property type="project" value="EnsemblFungi"/>
</dbReference>
<organism evidence="3 4">
    <name type="scientific">Huiozyma naganishii (strain ATCC MYA-139 / BCRC 22969 / CBS 8797 / KCTC 17520 / NBRC 10181 / NCYC 3082 / Yp74L-3)</name>
    <name type="common">Yeast</name>
    <name type="synonym">Kazachstania naganishii</name>
    <dbReference type="NCBI Taxonomy" id="1071383"/>
    <lineage>
        <taxon>Eukaryota</taxon>
        <taxon>Fungi</taxon>
        <taxon>Dikarya</taxon>
        <taxon>Ascomycota</taxon>
        <taxon>Saccharomycotina</taxon>
        <taxon>Saccharomycetes</taxon>
        <taxon>Saccharomycetales</taxon>
        <taxon>Saccharomycetaceae</taxon>
        <taxon>Huiozyma</taxon>
    </lineage>
</organism>
<feature type="compositionally biased region" description="Low complexity" evidence="1">
    <location>
        <begin position="130"/>
        <end position="141"/>
    </location>
</feature>
<gene>
    <name evidence="3" type="primary">KNAG0A06320</name>
    <name evidence="3" type="ordered locus">KNAG_0A06320</name>
</gene>
<proteinExistence type="predicted"/>
<dbReference type="Proteomes" id="UP000006310">
    <property type="component" value="Chromosome 1"/>
</dbReference>
<dbReference type="OrthoDB" id="5419752at2759"/>
<dbReference type="GeneID" id="34523928"/>
<keyword evidence="4" id="KW-1185">Reference proteome</keyword>